<evidence type="ECO:0000256" key="1">
    <source>
        <dbReference type="ARBA" id="ARBA00008361"/>
    </source>
</evidence>
<protein>
    <submittedName>
        <fullName evidence="5">Methyltransferase family protein</fullName>
    </submittedName>
</protein>
<comment type="caution">
    <text evidence="5">The sequence shown here is derived from an EMBL/GenBank/DDBJ whole genome shotgun (WGS) entry which is preliminary data.</text>
</comment>
<dbReference type="EMBL" id="QTUC01000001">
    <property type="protein sequence ID" value="REF36856.1"/>
    <property type="molecule type" value="Genomic_DNA"/>
</dbReference>
<keyword evidence="3 5" id="KW-0808">Transferase</keyword>
<dbReference type="PANTHER" id="PTHR44942">
    <property type="entry name" value="METHYLTRANSF_11 DOMAIN-CONTAINING PROTEIN"/>
    <property type="match status" value="1"/>
</dbReference>
<dbReference type="AlphaFoldDB" id="A0A3D9V687"/>
<dbReference type="InterPro" id="IPR029063">
    <property type="entry name" value="SAM-dependent_MTases_sf"/>
</dbReference>
<dbReference type="GO" id="GO:0008757">
    <property type="term" value="F:S-adenosylmethionine-dependent methyltransferase activity"/>
    <property type="evidence" value="ECO:0007669"/>
    <property type="project" value="InterPro"/>
</dbReference>
<comment type="similarity">
    <text evidence="1">Belongs to the methyltransferase superfamily.</text>
</comment>
<evidence type="ECO:0000313" key="5">
    <source>
        <dbReference type="EMBL" id="REF36856.1"/>
    </source>
</evidence>
<evidence type="ECO:0000259" key="4">
    <source>
        <dbReference type="Pfam" id="PF08241"/>
    </source>
</evidence>
<dbReference type="PANTHER" id="PTHR44942:SF4">
    <property type="entry name" value="METHYLTRANSFERASE TYPE 11 DOMAIN-CONTAINING PROTEIN"/>
    <property type="match status" value="1"/>
</dbReference>
<feature type="domain" description="Methyltransferase type 11" evidence="4">
    <location>
        <begin position="88"/>
        <end position="175"/>
    </location>
</feature>
<dbReference type="InterPro" id="IPR051052">
    <property type="entry name" value="Diverse_substrate_MTase"/>
</dbReference>
<dbReference type="Gene3D" id="3.40.50.150">
    <property type="entry name" value="Vaccinia Virus protein VP39"/>
    <property type="match status" value="1"/>
</dbReference>
<organism evidence="5 6">
    <name type="scientific">Thermasporomyces composti</name>
    <dbReference type="NCBI Taxonomy" id="696763"/>
    <lineage>
        <taxon>Bacteria</taxon>
        <taxon>Bacillati</taxon>
        <taxon>Actinomycetota</taxon>
        <taxon>Actinomycetes</taxon>
        <taxon>Propionibacteriales</taxon>
        <taxon>Nocardioidaceae</taxon>
        <taxon>Thermasporomyces</taxon>
    </lineage>
</organism>
<evidence type="ECO:0000313" key="6">
    <source>
        <dbReference type="Proteomes" id="UP000256485"/>
    </source>
</evidence>
<sequence>MEESVRRFRSRSFGSVADVYEQSRPGYPRDAVRWLLADLLPEPIPPYDVSAFDSYAVTPDPSYAAPDPAIGYPTTPPPPPPPPPTVVELAAGTGKMTAVLAAEGHRVIAVEPSAPLLLRLIRNVPEATPVQAVAEQIPLADGSADAVVVAHAFHWFDTDAALAEIARVLRPGGILGLLWNYRDESVPWVRQLSSLLAAAERLEARQAEDLIEKLEWSRLFTPPEYAGFRLWQPVNREGLLQMVASRSSVASLPPAEREDVLKQVGDLYDETARQPEGLVMPYITACYRMRVRK</sequence>
<keyword evidence="6" id="KW-1185">Reference proteome</keyword>
<dbReference type="CDD" id="cd02440">
    <property type="entry name" value="AdoMet_MTases"/>
    <property type="match status" value="1"/>
</dbReference>
<dbReference type="SUPFAM" id="SSF53335">
    <property type="entry name" value="S-adenosyl-L-methionine-dependent methyltransferases"/>
    <property type="match status" value="1"/>
</dbReference>
<dbReference type="GO" id="GO:0032259">
    <property type="term" value="P:methylation"/>
    <property type="evidence" value="ECO:0007669"/>
    <property type="project" value="UniProtKB-KW"/>
</dbReference>
<reference evidence="5 6" key="1">
    <citation type="submission" date="2018-08" db="EMBL/GenBank/DDBJ databases">
        <title>Sequencing the genomes of 1000 actinobacteria strains.</title>
        <authorList>
            <person name="Klenk H.-P."/>
        </authorList>
    </citation>
    <scope>NUCLEOTIDE SEQUENCE [LARGE SCALE GENOMIC DNA]</scope>
    <source>
        <strain evidence="5 6">DSM 22891</strain>
    </source>
</reference>
<keyword evidence="2 5" id="KW-0489">Methyltransferase</keyword>
<gene>
    <name evidence="5" type="ORF">DFJ64_2290</name>
</gene>
<dbReference type="Pfam" id="PF08241">
    <property type="entry name" value="Methyltransf_11"/>
    <property type="match status" value="1"/>
</dbReference>
<proteinExistence type="inferred from homology"/>
<name>A0A3D9V687_THECX</name>
<accession>A0A3D9V687</accession>
<evidence type="ECO:0000256" key="3">
    <source>
        <dbReference type="ARBA" id="ARBA00022679"/>
    </source>
</evidence>
<dbReference type="RefSeq" id="WP_211310575.1">
    <property type="nucleotide sequence ID" value="NZ_QTUC01000001.1"/>
</dbReference>
<dbReference type="Proteomes" id="UP000256485">
    <property type="component" value="Unassembled WGS sequence"/>
</dbReference>
<dbReference type="InterPro" id="IPR013216">
    <property type="entry name" value="Methyltransf_11"/>
</dbReference>
<evidence type="ECO:0000256" key="2">
    <source>
        <dbReference type="ARBA" id="ARBA00022603"/>
    </source>
</evidence>